<evidence type="ECO:0000313" key="1">
    <source>
        <dbReference type="EMBL" id="ESW29855.1"/>
    </source>
</evidence>
<name>V7CKN5_PHAVU</name>
<protein>
    <submittedName>
        <fullName evidence="1">Uncharacterized protein</fullName>
    </submittedName>
</protein>
<gene>
    <name evidence="1" type="ORF">PHAVU_002G104400g</name>
</gene>
<proteinExistence type="predicted"/>
<organism evidence="1 2">
    <name type="scientific">Phaseolus vulgaris</name>
    <name type="common">Kidney bean</name>
    <name type="synonym">French bean</name>
    <dbReference type="NCBI Taxonomy" id="3885"/>
    <lineage>
        <taxon>Eukaryota</taxon>
        <taxon>Viridiplantae</taxon>
        <taxon>Streptophyta</taxon>
        <taxon>Embryophyta</taxon>
        <taxon>Tracheophyta</taxon>
        <taxon>Spermatophyta</taxon>
        <taxon>Magnoliopsida</taxon>
        <taxon>eudicotyledons</taxon>
        <taxon>Gunneridae</taxon>
        <taxon>Pentapetalae</taxon>
        <taxon>rosids</taxon>
        <taxon>fabids</taxon>
        <taxon>Fabales</taxon>
        <taxon>Fabaceae</taxon>
        <taxon>Papilionoideae</taxon>
        <taxon>50 kb inversion clade</taxon>
        <taxon>NPAAA clade</taxon>
        <taxon>indigoferoid/millettioid clade</taxon>
        <taxon>Phaseoleae</taxon>
        <taxon>Phaseolus</taxon>
    </lineage>
</organism>
<dbReference type="EMBL" id="CM002289">
    <property type="protein sequence ID" value="ESW29855.1"/>
    <property type="molecule type" value="Genomic_DNA"/>
</dbReference>
<dbReference type="Proteomes" id="UP000000226">
    <property type="component" value="Chromosome 2"/>
</dbReference>
<dbReference type="Gramene" id="ESW29855">
    <property type="protein sequence ID" value="ESW29855"/>
    <property type="gene ID" value="PHAVU_002G104400g"/>
</dbReference>
<dbReference type="AlphaFoldDB" id="V7CKN5"/>
<keyword evidence="2" id="KW-1185">Reference proteome</keyword>
<reference evidence="2" key="1">
    <citation type="journal article" date="2014" name="Nat. Genet.">
        <title>A reference genome for common bean and genome-wide analysis of dual domestications.</title>
        <authorList>
            <person name="Schmutz J."/>
            <person name="McClean P.E."/>
            <person name="Mamidi S."/>
            <person name="Wu G.A."/>
            <person name="Cannon S.B."/>
            <person name="Grimwood J."/>
            <person name="Jenkins J."/>
            <person name="Shu S."/>
            <person name="Song Q."/>
            <person name="Chavarro C."/>
            <person name="Torres-Torres M."/>
            <person name="Geffroy V."/>
            <person name="Moghaddam S.M."/>
            <person name="Gao D."/>
            <person name="Abernathy B."/>
            <person name="Barry K."/>
            <person name="Blair M."/>
            <person name="Brick M.A."/>
            <person name="Chovatia M."/>
            <person name="Gepts P."/>
            <person name="Goodstein D.M."/>
            <person name="Gonzales M."/>
            <person name="Hellsten U."/>
            <person name="Hyten D.L."/>
            <person name="Jia G."/>
            <person name="Kelly J.D."/>
            <person name="Kudrna D."/>
            <person name="Lee R."/>
            <person name="Richard M.M."/>
            <person name="Miklas P.N."/>
            <person name="Osorno J.M."/>
            <person name="Rodrigues J."/>
            <person name="Thareau V."/>
            <person name="Urrea C.A."/>
            <person name="Wang M."/>
            <person name="Yu Y."/>
            <person name="Zhang M."/>
            <person name="Wing R.A."/>
            <person name="Cregan P.B."/>
            <person name="Rokhsar D.S."/>
            <person name="Jackson S.A."/>
        </authorList>
    </citation>
    <scope>NUCLEOTIDE SEQUENCE [LARGE SCALE GENOMIC DNA]</scope>
    <source>
        <strain evidence="2">cv. G19833</strain>
    </source>
</reference>
<evidence type="ECO:0000313" key="2">
    <source>
        <dbReference type="Proteomes" id="UP000000226"/>
    </source>
</evidence>
<sequence>MQTNRPRTSQCLIPAELKSSSVQPQVVLNILPDIGIFSARLRFKLRREYVFTYAQHFDEKCQIHIASLQHP</sequence>
<accession>V7CKN5</accession>